<dbReference type="Proteomes" id="UP000224915">
    <property type="component" value="Unassembled WGS sequence"/>
</dbReference>
<accession>A0A2A9D2G1</accession>
<protein>
    <submittedName>
        <fullName evidence="3">GPH family glycoside/pentoside/hexuronide:cation symporter</fullName>
    </submittedName>
</protein>
<evidence type="ECO:0000313" key="3">
    <source>
        <dbReference type="EMBL" id="PFG20843.1"/>
    </source>
</evidence>
<organism evidence="3 4">
    <name type="scientific">Serinibacter salmoneus</name>
    <dbReference type="NCBI Taxonomy" id="556530"/>
    <lineage>
        <taxon>Bacteria</taxon>
        <taxon>Bacillati</taxon>
        <taxon>Actinomycetota</taxon>
        <taxon>Actinomycetes</taxon>
        <taxon>Micrococcales</taxon>
        <taxon>Beutenbergiaceae</taxon>
        <taxon>Serinibacter</taxon>
    </lineage>
</organism>
<evidence type="ECO:0000313" key="4">
    <source>
        <dbReference type="Proteomes" id="UP000224915"/>
    </source>
</evidence>
<feature type="transmembrane region" description="Helical" evidence="2">
    <location>
        <begin position="167"/>
        <end position="184"/>
    </location>
</feature>
<dbReference type="PANTHER" id="PTHR11328">
    <property type="entry name" value="MAJOR FACILITATOR SUPERFAMILY DOMAIN-CONTAINING PROTEIN"/>
    <property type="match status" value="1"/>
</dbReference>
<dbReference type="AlphaFoldDB" id="A0A2A9D2G1"/>
<proteinExistence type="predicted"/>
<name>A0A2A9D2G1_9MICO</name>
<feature type="transmembrane region" description="Helical" evidence="2">
    <location>
        <begin position="123"/>
        <end position="146"/>
    </location>
</feature>
<feature type="transmembrane region" description="Helical" evidence="2">
    <location>
        <begin position="25"/>
        <end position="47"/>
    </location>
</feature>
<feature type="transmembrane region" description="Helical" evidence="2">
    <location>
        <begin position="430"/>
        <end position="448"/>
    </location>
</feature>
<dbReference type="Pfam" id="PF13347">
    <property type="entry name" value="MFS_2"/>
    <property type="match status" value="1"/>
</dbReference>
<keyword evidence="2" id="KW-0812">Transmembrane</keyword>
<dbReference type="PANTHER" id="PTHR11328:SF24">
    <property type="entry name" value="MAJOR FACILITATOR SUPERFAMILY (MFS) PROFILE DOMAIN-CONTAINING PROTEIN"/>
    <property type="match status" value="1"/>
</dbReference>
<dbReference type="SUPFAM" id="SSF103473">
    <property type="entry name" value="MFS general substrate transporter"/>
    <property type="match status" value="1"/>
</dbReference>
<sequence length="460" mass="49255">MESPSPAAGTPAYAPQSRRTSPGRYGIGMLGTSIPINMIRGSMLFFYVDLLGMNAATYATVYLFYGVVDAIDNPVFGYLSDRTRTRWGRRKPYLIVGAAVLLGSMIALFTVPDSVATDATTLVIWFATFAILSEAADSLINANYGALLPELFPAEKVRARANAIRQACQLIAMILALGLTPVLAQNILGCPVDAAGCTDPTVGYSTLAVIFGVIGSGIIIYMALGVRENPRIENEAKPRLWSSLKQILGNRHFWTIGVVNACFGSAMALVLNGLQLYVRYTLEGDGLDATILQVAVVVSAIPLILLWARLVRRWGAERTWKRALPIGALGFVPLYFADSLATAVIAGVCIAVGYAGVLATNDLVMARVLDEDARRHGVHREAIFFAAFGVLGRLNAVIVSASLASLTLVFGYVSGEDPGPDPGTAFRTYISVYPLILLVLGTIVSRFVRVPGWDGEKATA</sequence>
<keyword evidence="2" id="KW-0472">Membrane</keyword>
<feature type="transmembrane region" description="Helical" evidence="2">
    <location>
        <begin position="59"/>
        <end position="80"/>
    </location>
</feature>
<feature type="transmembrane region" description="Helical" evidence="2">
    <location>
        <begin position="382"/>
        <end position="410"/>
    </location>
</feature>
<evidence type="ECO:0000256" key="1">
    <source>
        <dbReference type="SAM" id="MobiDB-lite"/>
    </source>
</evidence>
<dbReference type="InterPro" id="IPR039672">
    <property type="entry name" value="MFS_2"/>
</dbReference>
<feature type="transmembrane region" description="Helical" evidence="2">
    <location>
        <begin position="253"/>
        <end position="278"/>
    </location>
</feature>
<feature type="transmembrane region" description="Helical" evidence="2">
    <location>
        <begin position="204"/>
        <end position="224"/>
    </location>
</feature>
<dbReference type="EMBL" id="PDJD01000001">
    <property type="protein sequence ID" value="PFG20843.1"/>
    <property type="molecule type" value="Genomic_DNA"/>
</dbReference>
<gene>
    <name evidence="3" type="ORF">ATL40_2458</name>
</gene>
<dbReference type="RefSeq" id="WP_245867061.1">
    <property type="nucleotide sequence ID" value="NZ_PDJD01000001.1"/>
</dbReference>
<dbReference type="InterPro" id="IPR036259">
    <property type="entry name" value="MFS_trans_sf"/>
</dbReference>
<keyword evidence="2" id="KW-1133">Transmembrane helix</keyword>
<reference evidence="3 4" key="1">
    <citation type="submission" date="2017-10" db="EMBL/GenBank/DDBJ databases">
        <title>Sequencing the genomes of 1000 actinobacteria strains.</title>
        <authorList>
            <person name="Klenk H.-P."/>
        </authorList>
    </citation>
    <scope>NUCLEOTIDE SEQUENCE [LARGE SCALE GENOMIC DNA]</scope>
    <source>
        <strain evidence="3 4">DSM 21801</strain>
    </source>
</reference>
<evidence type="ECO:0000256" key="2">
    <source>
        <dbReference type="SAM" id="Phobius"/>
    </source>
</evidence>
<feature type="region of interest" description="Disordered" evidence="1">
    <location>
        <begin position="1"/>
        <end position="20"/>
    </location>
</feature>
<feature type="transmembrane region" description="Helical" evidence="2">
    <location>
        <begin position="343"/>
        <end position="361"/>
    </location>
</feature>
<dbReference type="GO" id="GO:0008643">
    <property type="term" value="P:carbohydrate transport"/>
    <property type="evidence" value="ECO:0007669"/>
    <property type="project" value="InterPro"/>
</dbReference>
<dbReference type="GO" id="GO:0015293">
    <property type="term" value="F:symporter activity"/>
    <property type="evidence" value="ECO:0007669"/>
    <property type="project" value="InterPro"/>
</dbReference>
<feature type="transmembrane region" description="Helical" evidence="2">
    <location>
        <begin position="290"/>
        <end position="308"/>
    </location>
</feature>
<dbReference type="GO" id="GO:0005886">
    <property type="term" value="C:plasma membrane"/>
    <property type="evidence" value="ECO:0007669"/>
    <property type="project" value="TreeGrafter"/>
</dbReference>
<feature type="transmembrane region" description="Helical" evidence="2">
    <location>
        <begin position="92"/>
        <end position="111"/>
    </location>
</feature>
<comment type="caution">
    <text evidence="3">The sequence shown here is derived from an EMBL/GenBank/DDBJ whole genome shotgun (WGS) entry which is preliminary data.</text>
</comment>
<keyword evidence="4" id="KW-1185">Reference proteome</keyword>
<dbReference type="Gene3D" id="1.20.1250.20">
    <property type="entry name" value="MFS general substrate transporter like domains"/>
    <property type="match status" value="1"/>
</dbReference>
<feature type="transmembrane region" description="Helical" evidence="2">
    <location>
        <begin position="320"/>
        <end position="337"/>
    </location>
</feature>